<evidence type="ECO:0000313" key="25">
    <source>
        <dbReference type="RefSeq" id="XP_031752403.1"/>
    </source>
</evidence>
<protein>
    <recommendedName>
        <fullName evidence="19">Transmembrane protease serine 2</fullName>
        <ecNumber evidence="18">3.4.21.122</ecNumber>
    </recommendedName>
</protein>
<dbReference type="OMA" id="HENWSEN"/>
<keyword evidence="9 21" id="KW-0720">Serine protease</keyword>
<dbReference type="Proteomes" id="UP000008143">
    <property type="component" value="Chromosome 2"/>
</dbReference>
<dbReference type="PANTHER" id="PTHR24252">
    <property type="entry name" value="ACROSIN-RELATED"/>
    <property type="match status" value="1"/>
</dbReference>
<keyword evidence="4" id="KW-0964">Secreted</keyword>
<dbReference type="InterPro" id="IPR043504">
    <property type="entry name" value="Peptidase_S1_PA_chymotrypsin"/>
</dbReference>
<dbReference type="GO" id="GO:0005886">
    <property type="term" value="C:plasma membrane"/>
    <property type="evidence" value="ECO:0007669"/>
    <property type="project" value="UniProtKB-SubCell"/>
</dbReference>
<evidence type="ECO:0000256" key="15">
    <source>
        <dbReference type="ARBA" id="ARBA00023180"/>
    </source>
</evidence>
<evidence type="ECO:0000259" key="23">
    <source>
        <dbReference type="PROSITE" id="PS50240"/>
    </source>
</evidence>
<dbReference type="GO" id="GO:0004252">
    <property type="term" value="F:serine-type endopeptidase activity"/>
    <property type="evidence" value="ECO:0007669"/>
    <property type="project" value="InterPro"/>
</dbReference>
<keyword evidence="10" id="KW-0735">Signal-anchor</keyword>
<keyword evidence="14 20" id="KW-1015">Disulfide bond</keyword>
<evidence type="ECO:0000256" key="19">
    <source>
        <dbReference type="ARBA" id="ARBA00071696"/>
    </source>
</evidence>
<evidence type="ECO:0000256" key="6">
    <source>
        <dbReference type="ARBA" id="ARBA00022692"/>
    </source>
</evidence>
<evidence type="ECO:0000256" key="21">
    <source>
        <dbReference type="RuleBase" id="RU363034"/>
    </source>
</evidence>
<dbReference type="InterPro" id="IPR002172">
    <property type="entry name" value="LDrepeatLR_classA_rpt"/>
</dbReference>
<evidence type="ECO:0000256" key="17">
    <source>
        <dbReference type="ARBA" id="ARBA00064428"/>
    </source>
</evidence>
<dbReference type="Pfam" id="PF15494">
    <property type="entry name" value="SRCR_2"/>
    <property type="match status" value="1"/>
</dbReference>
<keyword evidence="11 22" id="KW-1133">Transmembrane helix</keyword>
<dbReference type="SMART" id="SM00020">
    <property type="entry name" value="Tryp_SPc"/>
    <property type="match status" value="1"/>
</dbReference>
<accession>A0A8J1J3H2</accession>
<keyword evidence="3" id="KW-1003">Cell membrane</keyword>
<reference evidence="25" key="1">
    <citation type="submission" date="2025-08" db="UniProtKB">
        <authorList>
            <consortium name="RefSeq"/>
        </authorList>
    </citation>
    <scope>IDENTIFICATION</scope>
    <source>
        <strain evidence="25">Nigerian</strain>
        <tissue evidence="25">Liver and blood</tissue>
    </source>
</reference>
<dbReference type="AGR" id="Xenbase:XB-GENE-29085935"/>
<dbReference type="GeneID" id="101732176"/>
<dbReference type="InterPro" id="IPR036772">
    <property type="entry name" value="SRCR-like_dom_sf"/>
</dbReference>
<evidence type="ECO:0000256" key="1">
    <source>
        <dbReference type="ARBA" id="ARBA00004401"/>
    </source>
</evidence>
<dbReference type="Gene3D" id="4.10.400.10">
    <property type="entry name" value="Low-density Lipoprotein Receptor"/>
    <property type="match status" value="1"/>
</dbReference>
<dbReference type="PANTHER" id="PTHR24252:SF22">
    <property type="entry name" value="TRANSMEMBRANE PROTEASE SERINE 2-LIKE"/>
    <property type="match status" value="1"/>
</dbReference>
<dbReference type="GO" id="GO:0005576">
    <property type="term" value="C:extracellular region"/>
    <property type="evidence" value="ECO:0007669"/>
    <property type="project" value="UniProtKB-SubCell"/>
</dbReference>
<dbReference type="PROSITE" id="PS00134">
    <property type="entry name" value="TRYPSIN_HIS"/>
    <property type="match status" value="1"/>
</dbReference>
<comment type="subunit">
    <text evidence="17">The catalytically active form interacts with ACE2.</text>
</comment>
<evidence type="ECO:0000256" key="22">
    <source>
        <dbReference type="SAM" id="Phobius"/>
    </source>
</evidence>
<evidence type="ECO:0000256" key="9">
    <source>
        <dbReference type="ARBA" id="ARBA00022825"/>
    </source>
</evidence>
<evidence type="ECO:0000256" key="5">
    <source>
        <dbReference type="ARBA" id="ARBA00022670"/>
    </source>
</evidence>
<name>A0A8J1J3H2_XENTR</name>
<keyword evidence="15" id="KW-0325">Glycoprotein</keyword>
<keyword evidence="24" id="KW-1185">Reference proteome</keyword>
<dbReference type="SUPFAM" id="SSF50494">
    <property type="entry name" value="Trypsin-like serine proteases"/>
    <property type="match status" value="1"/>
</dbReference>
<keyword evidence="7 21" id="KW-0378">Hydrolase</keyword>
<evidence type="ECO:0000256" key="2">
    <source>
        <dbReference type="ARBA" id="ARBA00004613"/>
    </source>
</evidence>
<dbReference type="SMART" id="SM00192">
    <property type="entry name" value="LDLa"/>
    <property type="match status" value="2"/>
</dbReference>
<evidence type="ECO:0000256" key="13">
    <source>
        <dbReference type="ARBA" id="ARBA00023145"/>
    </source>
</evidence>
<dbReference type="AlphaFoldDB" id="A0A8J1J3H2"/>
<dbReference type="EC" id="3.4.21.122" evidence="18"/>
<dbReference type="SUPFAM" id="SSF56487">
    <property type="entry name" value="SRCR-like"/>
    <property type="match status" value="1"/>
</dbReference>
<evidence type="ECO:0000313" key="26">
    <source>
        <dbReference type="Xenbase" id="XB-GENE-29085935"/>
    </source>
</evidence>
<evidence type="ECO:0000256" key="8">
    <source>
        <dbReference type="ARBA" id="ARBA00022813"/>
    </source>
</evidence>
<dbReference type="CDD" id="cd00112">
    <property type="entry name" value="LDLa"/>
    <property type="match status" value="2"/>
</dbReference>
<dbReference type="Gene3D" id="2.40.10.10">
    <property type="entry name" value="Trypsin-like serine proteases"/>
    <property type="match status" value="1"/>
</dbReference>
<dbReference type="InterPro" id="IPR001254">
    <property type="entry name" value="Trypsin_dom"/>
</dbReference>
<evidence type="ECO:0000256" key="3">
    <source>
        <dbReference type="ARBA" id="ARBA00022475"/>
    </source>
</evidence>
<dbReference type="FunFam" id="2.40.10.10:FF:000003">
    <property type="entry name" value="Transmembrane serine protease 3"/>
    <property type="match status" value="1"/>
</dbReference>
<dbReference type="InterPro" id="IPR001314">
    <property type="entry name" value="Peptidase_S1A"/>
</dbReference>
<evidence type="ECO:0000256" key="4">
    <source>
        <dbReference type="ARBA" id="ARBA00022525"/>
    </source>
</evidence>
<evidence type="ECO:0000256" key="20">
    <source>
        <dbReference type="PROSITE-ProRule" id="PRU00124"/>
    </source>
</evidence>
<dbReference type="InterPro" id="IPR033116">
    <property type="entry name" value="TRYPSIN_SER"/>
</dbReference>
<dbReference type="PROSITE" id="PS50068">
    <property type="entry name" value="LDLRA_2"/>
    <property type="match status" value="1"/>
</dbReference>
<dbReference type="FunFam" id="3.10.250.10:FF:000027">
    <property type="entry name" value="Transmembrane serine protease 2"/>
    <property type="match status" value="1"/>
</dbReference>
<dbReference type="InterPro" id="IPR018114">
    <property type="entry name" value="TRYPSIN_HIS"/>
</dbReference>
<dbReference type="PROSITE" id="PS50240">
    <property type="entry name" value="TRYPSIN_DOM"/>
    <property type="match status" value="1"/>
</dbReference>
<keyword evidence="8" id="KW-0068">Autocatalytic cleavage</keyword>
<dbReference type="OrthoDB" id="6380398at2759"/>
<dbReference type="InterPro" id="IPR009003">
    <property type="entry name" value="Peptidase_S1_PA"/>
</dbReference>
<evidence type="ECO:0000256" key="11">
    <source>
        <dbReference type="ARBA" id="ARBA00022989"/>
    </source>
</evidence>
<feature type="transmembrane region" description="Helical" evidence="22">
    <location>
        <begin position="67"/>
        <end position="92"/>
    </location>
</feature>
<evidence type="ECO:0000256" key="18">
    <source>
        <dbReference type="ARBA" id="ARBA00066608"/>
    </source>
</evidence>
<dbReference type="Gene3D" id="3.10.250.10">
    <property type="entry name" value="SRCR-like domain"/>
    <property type="match status" value="1"/>
</dbReference>
<evidence type="ECO:0000256" key="14">
    <source>
        <dbReference type="ARBA" id="ARBA00023157"/>
    </source>
</evidence>
<dbReference type="Xenbase" id="XB-GENE-29085935">
    <property type="gene designation" value="LOC101732176"/>
</dbReference>
<proteinExistence type="predicted"/>
<comment type="subcellular location">
    <subcellularLocation>
        <location evidence="1">Cell membrane</location>
        <topology evidence="1">Single-pass type II membrane protein</topology>
    </subcellularLocation>
    <subcellularLocation>
        <location evidence="2">Secreted</location>
    </subcellularLocation>
</comment>
<dbReference type="InterPro" id="IPR001190">
    <property type="entry name" value="SRCR"/>
</dbReference>
<feature type="domain" description="Peptidase S1" evidence="23">
    <location>
        <begin position="277"/>
        <end position="512"/>
    </location>
</feature>
<dbReference type="InterPro" id="IPR036055">
    <property type="entry name" value="LDL_receptor-like_sf"/>
</dbReference>
<sequence>MYFCCSRFCLLYEEFKMDCKKSTEPNVYETDPKSDPDNIQQVYAIGYMPPDPIKPSETWFTPRRKKILCIVSSVCVLLAAAIIIAVLCSVYAQNRTIGSNCKKPCGANGTSVLCSQWCDGKSDCPNGEDEESCVETKACQMTCGTTGICVLYTQWCDGISQCPSGEDEQTCVRLYGPSFQLQAYSPAKATWLPVCYDSWSDNSGKTACQDIGYSMSTYLGSSQILASSSNGYVKLKSSTVTGKLYKNLQYSATCTTGTMVSLRCINCGLSTKVDNRIVGGTFALAGDWPWQISLMKLVGTSLYLCGGSIITPYWIVTAAHCVYGYTSSPSIFKVFAGSLTLSNYYSAGYLVDRVLIHPSYSPNTQNYDIALLKLKTALVFSTNLRPVCLPNVGMPWADGQPCWISGWGTTSEAGSISTSLKAASVPIISSATCNLAPVYGGVISPTMICAGYLGGGTDTCQGDSGGPLVTKTNSLWWLVGDTSWGYGCARAYKPGVYGNITVFLEWIYSQMQTYGG</sequence>
<dbReference type="PROSITE" id="PS00135">
    <property type="entry name" value="TRYPSIN_SER"/>
    <property type="match status" value="1"/>
</dbReference>
<dbReference type="SUPFAM" id="SSF57424">
    <property type="entry name" value="LDL receptor-like module"/>
    <property type="match status" value="1"/>
</dbReference>
<comment type="catalytic activity">
    <reaction evidence="16">
        <text>The enzyme cleaves angiotensin-converting enzyme 2 (EC 3.4.17.23) and cleaves influenzea A and B virus and coronavirus spike glycoproteins at arginine residues.</text>
        <dbReference type="EC" id="3.4.21.122"/>
    </reaction>
</comment>
<evidence type="ECO:0000256" key="16">
    <source>
        <dbReference type="ARBA" id="ARBA00052436"/>
    </source>
</evidence>
<evidence type="ECO:0000256" key="7">
    <source>
        <dbReference type="ARBA" id="ARBA00022801"/>
    </source>
</evidence>
<dbReference type="GO" id="GO:0006508">
    <property type="term" value="P:proteolysis"/>
    <property type="evidence" value="ECO:0007669"/>
    <property type="project" value="UniProtKB-KW"/>
</dbReference>
<keyword evidence="6 22" id="KW-0812">Transmembrane</keyword>
<dbReference type="PRINTS" id="PR00722">
    <property type="entry name" value="CHYMOTRYPSIN"/>
</dbReference>
<feature type="disulfide bond" evidence="20">
    <location>
        <begin position="156"/>
        <end position="171"/>
    </location>
</feature>
<dbReference type="Pfam" id="PF00089">
    <property type="entry name" value="Trypsin"/>
    <property type="match status" value="1"/>
</dbReference>
<evidence type="ECO:0000313" key="24">
    <source>
        <dbReference type="Proteomes" id="UP000008143"/>
    </source>
</evidence>
<organism evidence="24 25">
    <name type="scientific">Xenopus tropicalis</name>
    <name type="common">Western clawed frog</name>
    <name type="synonym">Silurana tropicalis</name>
    <dbReference type="NCBI Taxonomy" id="8364"/>
    <lineage>
        <taxon>Eukaryota</taxon>
        <taxon>Metazoa</taxon>
        <taxon>Chordata</taxon>
        <taxon>Craniata</taxon>
        <taxon>Vertebrata</taxon>
        <taxon>Euteleostomi</taxon>
        <taxon>Amphibia</taxon>
        <taxon>Batrachia</taxon>
        <taxon>Anura</taxon>
        <taxon>Pipoidea</taxon>
        <taxon>Pipidae</taxon>
        <taxon>Xenopodinae</taxon>
        <taxon>Xenopus</taxon>
        <taxon>Silurana</taxon>
    </lineage>
</organism>
<evidence type="ECO:0000256" key="10">
    <source>
        <dbReference type="ARBA" id="ARBA00022968"/>
    </source>
</evidence>
<comment type="caution">
    <text evidence="20">Lacks conserved residue(s) required for the propagation of feature annotation.</text>
</comment>
<keyword evidence="5 21" id="KW-0645">Protease</keyword>
<dbReference type="KEGG" id="xtr:101732176"/>
<keyword evidence="12 22" id="KW-0472">Membrane</keyword>
<gene>
    <name evidence="25 26" type="primary">LOC101732176</name>
</gene>
<dbReference type="CDD" id="cd00190">
    <property type="entry name" value="Tryp_SPc"/>
    <property type="match status" value="1"/>
</dbReference>
<keyword evidence="13" id="KW-0865">Zymogen</keyword>
<evidence type="ECO:0000256" key="12">
    <source>
        <dbReference type="ARBA" id="ARBA00023136"/>
    </source>
</evidence>
<dbReference type="RefSeq" id="XP_031752403.1">
    <property type="nucleotide sequence ID" value="XM_031896543.1"/>
</dbReference>